<comment type="similarity">
    <text evidence="3">Belongs to the peptidase M50B family.</text>
</comment>
<feature type="transmembrane region" description="Helical" evidence="13">
    <location>
        <begin position="135"/>
        <end position="156"/>
    </location>
</feature>
<evidence type="ECO:0000256" key="10">
    <source>
        <dbReference type="ARBA" id="ARBA00022989"/>
    </source>
</evidence>
<evidence type="ECO:0000256" key="9">
    <source>
        <dbReference type="ARBA" id="ARBA00022833"/>
    </source>
</evidence>
<keyword evidence="10 13" id="KW-1133">Transmembrane helix</keyword>
<evidence type="ECO:0000256" key="1">
    <source>
        <dbReference type="ARBA" id="ARBA00001947"/>
    </source>
</evidence>
<protein>
    <submittedName>
        <fullName evidence="15">Site-2 protease family protein</fullName>
    </submittedName>
</protein>
<comment type="caution">
    <text evidence="15">The sequence shown here is derived from an EMBL/GenBank/DDBJ whole genome shotgun (WGS) entry which is preliminary data.</text>
</comment>
<reference evidence="15" key="1">
    <citation type="submission" date="2020-10" db="EMBL/GenBank/DDBJ databases">
        <authorList>
            <person name="Gilroy R."/>
        </authorList>
    </citation>
    <scope>NUCLEOTIDE SEQUENCE</scope>
    <source>
        <strain evidence="15">ChiSxjej2B14-8506</strain>
    </source>
</reference>
<dbReference type="GO" id="GO:0046872">
    <property type="term" value="F:metal ion binding"/>
    <property type="evidence" value="ECO:0007669"/>
    <property type="project" value="UniProtKB-KW"/>
</dbReference>
<evidence type="ECO:0000313" key="16">
    <source>
        <dbReference type="Proteomes" id="UP000824123"/>
    </source>
</evidence>
<evidence type="ECO:0000256" key="4">
    <source>
        <dbReference type="ARBA" id="ARBA00022475"/>
    </source>
</evidence>
<evidence type="ECO:0000256" key="3">
    <source>
        <dbReference type="ARBA" id="ARBA00007931"/>
    </source>
</evidence>
<comment type="cofactor">
    <cofactor evidence="1">
        <name>Zn(2+)</name>
        <dbReference type="ChEBI" id="CHEBI:29105"/>
    </cofactor>
</comment>
<feature type="transmembrane region" description="Helical" evidence="13">
    <location>
        <begin position="176"/>
        <end position="196"/>
    </location>
</feature>
<dbReference type="InterPro" id="IPR008915">
    <property type="entry name" value="Peptidase_M50"/>
</dbReference>
<sequence length="230" mass="25549">MPFSLPIYSLLNDPLTFLRNLLISAPAILIALTLHELAHGLVAYWCGDPTAKLMGRLSLNPLKHLDPVGTVLLVLAGIGFAKPVPVNPRNFKKPRLYDFLVSIAGVTMNLILFIIFGTASLWYINFAPAQYVNEYVYYFLTYCAQINASLAVFNLLPLPPLDGYHVVNDVLLKRPLFATQRAMQIGEGILLILLVTGLLDKYISFCLGDADSGLWGALFYVFRSVAIRFI</sequence>
<evidence type="ECO:0000256" key="5">
    <source>
        <dbReference type="ARBA" id="ARBA00022670"/>
    </source>
</evidence>
<keyword evidence="12 13" id="KW-0472">Membrane</keyword>
<evidence type="ECO:0000256" key="7">
    <source>
        <dbReference type="ARBA" id="ARBA00022723"/>
    </source>
</evidence>
<dbReference type="PANTHER" id="PTHR35864">
    <property type="entry name" value="ZINC METALLOPROTEASE MJ0611-RELATED"/>
    <property type="match status" value="1"/>
</dbReference>
<proteinExistence type="inferred from homology"/>
<dbReference type="InterPro" id="IPR044537">
    <property type="entry name" value="Rip2-like"/>
</dbReference>
<dbReference type="GO" id="GO:0008237">
    <property type="term" value="F:metallopeptidase activity"/>
    <property type="evidence" value="ECO:0007669"/>
    <property type="project" value="UniProtKB-KW"/>
</dbReference>
<comment type="subcellular location">
    <subcellularLocation>
        <location evidence="2">Cell membrane</location>
        <topology evidence="2">Multi-pass membrane protein</topology>
    </subcellularLocation>
</comment>
<name>A0A9D1LSZ6_9FIRM</name>
<evidence type="ECO:0000256" key="8">
    <source>
        <dbReference type="ARBA" id="ARBA00022801"/>
    </source>
</evidence>
<dbReference type="InterPro" id="IPR052348">
    <property type="entry name" value="Metallopeptidase_M50B"/>
</dbReference>
<accession>A0A9D1LSZ6</accession>
<organism evidence="15 16">
    <name type="scientific">Candidatus Fimadaptatus faecigallinarum</name>
    <dbReference type="NCBI Taxonomy" id="2840814"/>
    <lineage>
        <taxon>Bacteria</taxon>
        <taxon>Bacillati</taxon>
        <taxon>Bacillota</taxon>
        <taxon>Clostridia</taxon>
        <taxon>Eubacteriales</taxon>
        <taxon>Candidatus Fimadaptatus</taxon>
    </lineage>
</organism>
<evidence type="ECO:0000256" key="12">
    <source>
        <dbReference type="ARBA" id="ARBA00023136"/>
    </source>
</evidence>
<feature type="transmembrane region" description="Helical" evidence="13">
    <location>
        <begin position="65"/>
        <end position="84"/>
    </location>
</feature>
<dbReference type="CDD" id="cd06158">
    <property type="entry name" value="S2P-M50_like_1"/>
    <property type="match status" value="1"/>
</dbReference>
<dbReference type="EMBL" id="DVNK01000052">
    <property type="protein sequence ID" value="HIU47370.1"/>
    <property type="molecule type" value="Genomic_DNA"/>
</dbReference>
<keyword evidence="5 15" id="KW-0645">Protease</keyword>
<evidence type="ECO:0000256" key="13">
    <source>
        <dbReference type="SAM" id="Phobius"/>
    </source>
</evidence>
<evidence type="ECO:0000256" key="11">
    <source>
        <dbReference type="ARBA" id="ARBA00023049"/>
    </source>
</evidence>
<keyword evidence="6 13" id="KW-0812">Transmembrane</keyword>
<keyword evidence="9" id="KW-0862">Zinc</keyword>
<dbReference type="Proteomes" id="UP000824123">
    <property type="component" value="Unassembled WGS sequence"/>
</dbReference>
<feature type="transmembrane region" description="Helical" evidence="13">
    <location>
        <begin position="96"/>
        <end position="123"/>
    </location>
</feature>
<keyword evidence="8" id="KW-0378">Hydrolase</keyword>
<feature type="transmembrane region" description="Helical" evidence="13">
    <location>
        <begin position="21"/>
        <end position="45"/>
    </location>
</feature>
<feature type="domain" description="Peptidase M50" evidence="14">
    <location>
        <begin position="129"/>
        <end position="192"/>
    </location>
</feature>
<keyword evidence="7" id="KW-0479">Metal-binding</keyword>
<dbReference type="GO" id="GO:0005886">
    <property type="term" value="C:plasma membrane"/>
    <property type="evidence" value="ECO:0007669"/>
    <property type="project" value="UniProtKB-SubCell"/>
</dbReference>
<evidence type="ECO:0000259" key="14">
    <source>
        <dbReference type="Pfam" id="PF02163"/>
    </source>
</evidence>
<dbReference type="GO" id="GO:0006508">
    <property type="term" value="P:proteolysis"/>
    <property type="evidence" value="ECO:0007669"/>
    <property type="project" value="UniProtKB-KW"/>
</dbReference>
<keyword evidence="4" id="KW-1003">Cell membrane</keyword>
<dbReference type="PANTHER" id="PTHR35864:SF1">
    <property type="entry name" value="ZINC METALLOPROTEASE YWHC-RELATED"/>
    <property type="match status" value="1"/>
</dbReference>
<evidence type="ECO:0000256" key="6">
    <source>
        <dbReference type="ARBA" id="ARBA00022692"/>
    </source>
</evidence>
<evidence type="ECO:0000313" key="15">
    <source>
        <dbReference type="EMBL" id="HIU47370.1"/>
    </source>
</evidence>
<dbReference type="AlphaFoldDB" id="A0A9D1LSZ6"/>
<evidence type="ECO:0000256" key="2">
    <source>
        <dbReference type="ARBA" id="ARBA00004651"/>
    </source>
</evidence>
<dbReference type="Pfam" id="PF02163">
    <property type="entry name" value="Peptidase_M50"/>
    <property type="match status" value="1"/>
</dbReference>
<reference evidence="15" key="2">
    <citation type="journal article" date="2021" name="PeerJ">
        <title>Extensive microbial diversity within the chicken gut microbiome revealed by metagenomics and culture.</title>
        <authorList>
            <person name="Gilroy R."/>
            <person name="Ravi A."/>
            <person name="Getino M."/>
            <person name="Pursley I."/>
            <person name="Horton D.L."/>
            <person name="Alikhan N.F."/>
            <person name="Baker D."/>
            <person name="Gharbi K."/>
            <person name="Hall N."/>
            <person name="Watson M."/>
            <person name="Adriaenssens E.M."/>
            <person name="Foster-Nyarko E."/>
            <person name="Jarju S."/>
            <person name="Secka A."/>
            <person name="Antonio M."/>
            <person name="Oren A."/>
            <person name="Chaudhuri R.R."/>
            <person name="La Ragione R."/>
            <person name="Hildebrand F."/>
            <person name="Pallen M.J."/>
        </authorList>
    </citation>
    <scope>NUCLEOTIDE SEQUENCE</scope>
    <source>
        <strain evidence="15">ChiSxjej2B14-8506</strain>
    </source>
</reference>
<keyword evidence="11" id="KW-0482">Metalloprotease</keyword>
<gene>
    <name evidence="15" type="ORF">IAC59_08970</name>
</gene>